<comment type="caution">
    <text evidence="1">The sequence shown here is derived from an EMBL/GenBank/DDBJ whole genome shotgun (WGS) entry which is preliminary data.</text>
</comment>
<evidence type="ECO:0000313" key="1">
    <source>
        <dbReference type="EMBL" id="CAI2161351.1"/>
    </source>
</evidence>
<reference evidence="1" key="1">
    <citation type="submission" date="2022-08" db="EMBL/GenBank/DDBJ databases">
        <authorList>
            <person name="Kallberg Y."/>
            <person name="Tangrot J."/>
            <person name="Rosling A."/>
        </authorList>
    </citation>
    <scope>NUCLEOTIDE SEQUENCE</scope>
    <source>
        <strain evidence="1">Wild A</strain>
    </source>
</reference>
<dbReference type="AlphaFoldDB" id="A0A9W4SAD3"/>
<gene>
    <name evidence="1" type="ORF">FWILDA_LOCUS11</name>
</gene>
<organism evidence="1 2">
    <name type="scientific">Funneliformis geosporum</name>
    <dbReference type="NCBI Taxonomy" id="1117311"/>
    <lineage>
        <taxon>Eukaryota</taxon>
        <taxon>Fungi</taxon>
        <taxon>Fungi incertae sedis</taxon>
        <taxon>Mucoromycota</taxon>
        <taxon>Glomeromycotina</taxon>
        <taxon>Glomeromycetes</taxon>
        <taxon>Glomerales</taxon>
        <taxon>Glomeraceae</taxon>
        <taxon>Funneliformis</taxon>
    </lineage>
</organism>
<accession>A0A9W4SAD3</accession>
<protein>
    <submittedName>
        <fullName evidence="1">10282_t:CDS:1</fullName>
    </submittedName>
</protein>
<dbReference type="OrthoDB" id="2317252at2759"/>
<keyword evidence="2" id="KW-1185">Reference proteome</keyword>
<evidence type="ECO:0000313" key="2">
    <source>
        <dbReference type="Proteomes" id="UP001153678"/>
    </source>
</evidence>
<dbReference type="InterPro" id="IPR032675">
    <property type="entry name" value="LRR_dom_sf"/>
</dbReference>
<name>A0A9W4SAD3_9GLOM</name>
<dbReference type="EMBL" id="CAMKVN010000001">
    <property type="protein sequence ID" value="CAI2161351.1"/>
    <property type="molecule type" value="Genomic_DNA"/>
</dbReference>
<dbReference type="Proteomes" id="UP001153678">
    <property type="component" value="Unassembled WGS sequence"/>
</dbReference>
<sequence>MISKLAFETLQHIFSFIEDTNTLYSIIRVNRSWCVNGIKYLWRNPFTDDIQNVDKHTKILPVFIPILRKDKILEWKNRGDCMNETMLLTKFVYPSIITHLDYDNLFRIISAYYKMNKEDVESFVDFMENQFNVLFNLPQQTAESSSLTNNEDDFGLRKILFVTSIILTTLGIGRANIKWLKINISRIKKRYDVIMKIEDILCDFLKFGKDSVVNLKYLEYGKLAYKLPILDILSASCKQIETINIQEKFFQLIRNPIVNLLKNQIKLKDLQLIGSNHSMRLNYDETIFEMISTLEIYAQSLKIITLSGMYVNNDEAFKFFGKCKNLECMNLENLCISFKNFEWISSMEFPKLWSLTLLNVYCDNELNGQPNPLQGIFQNKTLTPNLKVLSLLCVCINHDILISIGENYRNLRLFSTQITADGDIPYLFTILNNSPKLEELHLVIPQERSSDVNNRFIGDLAKNLPCRINALQFSNIIRNIDEYRSFLENCEVKLKYFHLNFFVSSYNTREFKRYIRRWSNEKGKVILNYYITSDKFYVLWK</sequence>
<dbReference type="Gene3D" id="3.80.10.10">
    <property type="entry name" value="Ribonuclease Inhibitor"/>
    <property type="match status" value="1"/>
</dbReference>
<proteinExistence type="predicted"/>
<dbReference type="SUPFAM" id="SSF52047">
    <property type="entry name" value="RNI-like"/>
    <property type="match status" value="1"/>
</dbReference>